<accession>A0A6P1ZFY8</accession>
<evidence type="ECO:0000256" key="8">
    <source>
        <dbReference type="ARBA" id="ARBA00035655"/>
    </source>
</evidence>
<dbReference type="EMBL" id="QMIF01000011">
    <property type="protein sequence ID" value="TVM32299.1"/>
    <property type="molecule type" value="Genomic_DNA"/>
</dbReference>
<feature type="signal peptide" evidence="10">
    <location>
        <begin position="1"/>
        <end position="21"/>
    </location>
</feature>
<gene>
    <name evidence="11" type="ORF">DQK91_15575</name>
</gene>
<evidence type="ECO:0000313" key="11">
    <source>
        <dbReference type="EMBL" id="TVM32299.1"/>
    </source>
</evidence>
<feature type="transmembrane region" description="Helical" evidence="9">
    <location>
        <begin position="102"/>
        <end position="121"/>
    </location>
</feature>
<keyword evidence="4" id="KW-0997">Cell inner membrane</keyword>
<evidence type="ECO:0000256" key="6">
    <source>
        <dbReference type="ARBA" id="ARBA00022989"/>
    </source>
</evidence>
<proteinExistence type="inferred from homology"/>
<reference evidence="11 12" key="1">
    <citation type="submission" date="2018-06" db="EMBL/GenBank/DDBJ databases">
        <title>Complete genome of Desulfovibrio marinus P48SEP.</title>
        <authorList>
            <person name="Crispim J.S."/>
            <person name="Vidigal P.M.P."/>
            <person name="Silva L.C.F."/>
            <person name="Araujo L.C."/>
            <person name="Laguardia C.N."/>
            <person name="Dias R.S."/>
            <person name="Sousa M.P."/>
            <person name="Paula S.O."/>
            <person name="Silva C."/>
        </authorList>
    </citation>
    <scope>NUCLEOTIDE SEQUENCE [LARGE SCALE GENOMIC DNA]</scope>
    <source>
        <strain evidence="11 12">P48SEP</strain>
    </source>
</reference>
<comment type="caution">
    <text evidence="11">The sequence shown here is derived from an EMBL/GenBank/DDBJ whole genome shotgun (WGS) entry which is preliminary data.</text>
</comment>
<name>A0A6P1ZFY8_9BACT</name>
<keyword evidence="2" id="KW-0813">Transport</keyword>
<dbReference type="AlphaFoldDB" id="A0A6P1ZFY8"/>
<evidence type="ECO:0000256" key="5">
    <source>
        <dbReference type="ARBA" id="ARBA00022692"/>
    </source>
</evidence>
<feature type="transmembrane region" description="Helical" evidence="9">
    <location>
        <begin position="40"/>
        <end position="59"/>
    </location>
</feature>
<evidence type="ECO:0000313" key="12">
    <source>
        <dbReference type="Proteomes" id="UP000434052"/>
    </source>
</evidence>
<dbReference type="OrthoDB" id="9814020at2"/>
<evidence type="ECO:0000256" key="1">
    <source>
        <dbReference type="ARBA" id="ARBA00004429"/>
    </source>
</evidence>
<feature type="chain" id="PRO_5027089897" evidence="10">
    <location>
        <begin position="22"/>
        <end position="201"/>
    </location>
</feature>
<dbReference type="Proteomes" id="UP000434052">
    <property type="component" value="Unassembled WGS sequence"/>
</dbReference>
<comment type="similarity">
    <text evidence="8">Belongs to the TsuA/YedE (TC 9.B.102) family.</text>
</comment>
<evidence type="ECO:0000256" key="2">
    <source>
        <dbReference type="ARBA" id="ARBA00022448"/>
    </source>
</evidence>
<evidence type="ECO:0000256" key="7">
    <source>
        <dbReference type="ARBA" id="ARBA00023136"/>
    </source>
</evidence>
<dbReference type="Pfam" id="PF04143">
    <property type="entry name" value="Sulf_transp"/>
    <property type="match status" value="1"/>
</dbReference>
<keyword evidence="6 9" id="KW-1133">Transmembrane helix</keyword>
<dbReference type="GO" id="GO:0005886">
    <property type="term" value="C:plasma membrane"/>
    <property type="evidence" value="ECO:0007669"/>
    <property type="project" value="UniProtKB-SubCell"/>
</dbReference>
<keyword evidence="7 9" id="KW-0472">Membrane</keyword>
<dbReference type="InterPro" id="IPR007272">
    <property type="entry name" value="Sulf_transp_TsuA/YedE"/>
</dbReference>
<feature type="transmembrane region" description="Helical" evidence="9">
    <location>
        <begin position="141"/>
        <end position="162"/>
    </location>
</feature>
<keyword evidence="10" id="KW-0732">Signal</keyword>
<protein>
    <submittedName>
        <fullName evidence="11">Uncharacterized protein</fullName>
    </submittedName>
</protein>
<evidence type="ECO:0000256" key="9">
    <source>
        <dbReference type="SAM" id="Phobius"/>
    </source>
</evidence>
<sequence length="201" mass="20866">MRVWKLPLTAALSLVVLAALASLAYGQTEPAASAWTTARWSPYLCGAGIGVICWFTFLLSGTGIGASGAYAQTAGMIEAAIRGKDRVWNRTFYSDTGPGVDWLWMVVAGVIVGAVISSLAAGSFQWMLLPPLWEQAFGPGAVHRLAVSFAGGMLLGFGARLAGGCTSGHGISGALQLVVSSWMAAACFFIGGVITAFLIYP</sequence>
<comment type="subcellular location">
    <subcellularLocation>
        <location evidence="1">Cell inner membrane</location>
        <topology evidence="1">Multi-pass membrane protein</topology>
    </subcellularLocation>
</comment>
<dbReference type="PANTHER" id="PTHR30574">
    <property type="entry name" value="INNER MEMBRANE PROTEIN YEDE"/>
    <property type="match status" value="1"/>
</dbReference>
<evidence type="ECO:0000256" key="3">
    <source>
        <dbReference type="ARBA" id="ARBA00022475"/>
    </source>
</evidence>
<keyword evidence="5 9" id="KW-0812">Transmembrane</keyword>
<keyword evidence="3" id="KW-1003">Cell membrane</keyword>
<feature type="transmembrane region" description="Helical" evidence="9">
    <location>
        <begin position="174"/>
        <end position="200"/>
    </location>
</feature>
<evidence type="ECO:0000256" key="10">
    <source>
        <dbReference type="SAM" id="SignalP"/>
    </source>
</evidence>
<dbReference type="RefSeq" id="WP_144306310.1">
    <property type="nucleotide sequence ID" value="NZ_QMIF01000011.1"/>
</dbReference>
<dbReference type="PANTHER" id="PTHR30574:SF1">
    <property type="entry name" value="SULPHUR TRANSPORT DOMAIN-CONTAINING PROTEIN"/>
    <property type="match status" value="1"/>
</dbReference>
<organism evidence="11 12">
    <name type="scientific">Oceanidesulfovibrio marinus</name>
    <dbReference type="NCBI Taxonomy" id="370038"/>
    <lineage>
        <taxon>Bacteria</taxon>
        <taxon>Pseudomonadati</taxon>
        <taxon>Thermodesulfobacteriota</taxon>
        <taxon>Desulfovibrionia</taxon>
        <taxon>Desulfovibrionales</taxon>
        <taxon>Desulfovibrionaceae</taxon>
        <taxon>Oceanidesulfovibrio</taxon>
    </lineage>
</organism>
<evidence type="ECO:0000256" key="4">
    <source>
        <dbReference type="ARBA" id="ARBA00022519"/>
    </source>
</evidence>